<gene>
    <name evidence="1" type="ORF">LCGC14_2354240</name>
</gene>
<dbReference type="AlphaFoldDB" id="A0A0F9C8R7"/>
<evidence type="ECO:0008006" key="2">
    <source>
        <dbReference type="Google" id="ProtNLM"/>
    </source>
</evidence>
<accession>A0A0F9C8R7</accession>
<dbReference type="EMBL" id="LAZR01034338">
    <property type="protein sequence ID" value="KKL45574.1"/>
    <property type="molecule type" value="Genomic_DNA"/>
</dbReference>
<dbReference type="SUPFAM" id="SSF53756">
    <property type="entry name" value="UDP-Glycosyltransferase/glycogen phosphorylase"/>
    <property type="match status" value="1"/>
</dbReference>
<reference evidence="1" key="1">
    <citation type="journal article" date="2015" name="Nature">
        <title>Complex archaea that bridge the gap between prokaryotes and eukaryotes.</title>
        <authorList>
            <person name="Spang A."/>
            <person name="Saw J.H."/>
            <person name="Jorgensen S.L."/>
            <person name="Zaremba-Niedzwiedzka K."/>
            <person name="Martijn J."/>
            <person name="Lind A.E."/>
            <person name="van Eijk R."/>
            <person name="Schleper C."/>
            <person name="Guy L."/>
            <person name="Ettema T.J."/>
        </authorList>
    </citation>
    <scope>NUCLEOTIDE SEQUENCE</scope>
</reference>
<protein>
    <recommendedName>
        <fullName evidence="2">Glycosyltransferase subfamily 4-like N-terminal domain-containing protein</fullName>
    </recommendedName>
</protein>
<proteinExistence type="predicted"/>
<organism evidence="1">
    <name type="scientific">marine sediment metagenome</name>
    <dbReference type="NCBI Taxonomy" id="412755"/>
    <lineage>
        <taxon>unclassified sequences</taxon>
        <taxon>metagenomes</taxon>
        <taxon>ecological metagenomes</taxon>
    </lineage>
</organism>
<name>A0A0F9C8R7_9ZZZZ</name>
<sequence>MKKVYSMPPLDHVTRDSAGGIAQVVLNIAPFLPEFGWEITPNIDDSDIVAVHATDQIKADVLHCHGLYPTGEPSYDGSRVPQEINRRVIEAARQTPFLTVPSEWVADIFRRDMHIAPTVTNWAVNLEEWEHDGSHDNYVLWNKNRTEGVCTPKWINMLAEKEPNTQFVSTFGNDGMKNLRLIGKVSHDLMCDIVKRAAVYLATTKETGDIGSREALAAG</sequence>
<evidence type="ECO:0000313" key="1">
    <source>
        <dbReference type="EMBL" id="KKL45574.1"/>
    </source>
</evidence>
<comment type="caution">
    <text evidence="1">The sequence shown here is derived from an EMBL/GenBank/DDBJ whole genome shotgun (WGS) entry which is preliminary data.</text>
</comment>
<feature type="non-terminal residue" evidence="1">
    <location>
        <position position="219"/>
    </location>
</feature>